<dbReference type="Pfam" id="PF04724">
    <property type="entry name" value="Glyco_transf_17"/>
    <property type="match status" value="1"/>
</dbReference>
<name>A0A1B7NTL2_9EURO</name>
<protein>
    <recommendedName>
        <fullName evidence="4">Glycosyl transferase family 17 protein</fullName>
    </recommendedName>
</protein>
<feature type="chain" id="PRO_5008598199" description="Glycosyl transferase family 17 protein" evidence="1">
    <location>
        <begin position="29"/>
        <end position="350"/>
    </location>
</feature>
<accession>A0A1B7NTL2</accession>
<feature type="signal peptide" evidence="1">
    <location>
        <begin position="1"/>
        <end position="28"/>
    </location>
</feature>
<dbReference type="STRING" id="1658172.A0A1B7NTL2"/>
<dbReference type="OrthoDB" id="6474464at2759"/>
<comment type="caution">
    <text evidence="2">The sequence shown here is derived from an EMBL/GenBank/DDBJ whole genome shotgun (WGS) entry which is preliminary data.</text>
</comment>
<dbReference type="Proteomes" id="UP000091918">
    <property type="component" value="Unassembled WGS sequence"/>
</dbReference>
<dbReference type="GO" id="GO:0003830">
    <property type="term" value="F:beta-1,4-mannosylglycoprotein 4-beta-N-acetylglucosaminyltransferase activity"/>
    <property type="evidence" value="ECO:0007669"/>
    <property type="project" value="InterPro"/>
</dbReference>
<keyword evidence="3" id="KW-1185">Reference proteome</keyword>
<dbReference type="InterPro" id="IPR006813">
    <property type="entry name" value="Glyco_trans_17"/>
</dbReference>
<evidence type="ECO:0000256" key="1">
    <source>
        <dbReference type="SAM" id="SignalP"/>
    </source>
</evidence>
<organism evidence="2 3">
    <name type="scientific">Emergomyces africanus</name>
    <dbReference type="NCBI Taxonomy" id="1955775"/>
    <lineage>
        <taxon>Eukaryota</taxon>
        <taxon>Fungi</taxon>
        <taxon>Dikarya</taxon>
        <taxon>Ascomycota</taxon>
        <taxon>Pezizomycotina</taxon>
        <taxon>Eurotiomycetes</taxon>
        <taxon>Eurotiomycetidae</taxon>
        <taxon>Onygenales</taxon>
        <taxon>Ajellomycetaceae</taxon>
        <taxon>Emergomyces</taxon>
    </lineage>
</organism>
<evidence type="ECO:0000313" key="3">
    <source>
        <dbReference type="Proteomes" id="UP000091918"/>
    </source>
</evidence>
<dbReference type="EMBL" id="LGUA01000806">
    <property type="protein sequence ID" value="OAX80071.1"/>
    <property type="molecule type" value="Genomic_DNA"/>
</dbReference>
<reference evidence="2 3" key="1">
    <citation type="submission" date="2015-07" db="EMBL/GenBank/DDBJ databases">
        <title>Emmonsia species relationships and genome sequence.</title>
        <authorList>
            <person name="Cuomo C.A."/>
            <person name="Schwartz I.S."/>
            <person name="Kenyon C."/>
            <person name="de Hoog G.S."/>
            <person name="Govender N.P."/>
            <person name="Botha A."/>
            <person name="Moreno L."/>
            <person name="de Vries M."/>
            <person name="Munoz J.F."/>
            <person name="Stielow J.B."/>
        </authorList>
    </citation>
    <scope>NUCLEOTIDE SEQUENCE [LARGE SCALE GENOMIC DNA]</scope>
    <source>
        <strain evidence="2 3">CBS 136260</strain>
    </source>
</reference>
<evidence type="ECO:0000313" key="2">
    <source>
        <dbReference type="EMBL" id="OAX80071.1"/>
    </source>
</evidence>
<dbReference type="GO" id="GO:0016020">
    <property type="term" value="C:membrane"/>
    <property type="evidence" value="ECO:0007669"/>
    <property type="project" value="InterPro"/>
</dbReference>
<keyword evidence="1" id="KW-0732">Signal</keyword>
<dbReference type="PANTHER" id="PTHR12224:SF0">
    <property type="entry name" value="BETA-1,4-MANNOSYL-GLYCOPROTEIN 4-BETA-N-ACETYLGLUCOSAMINYLTRANSFERASE"/>
    <property type="match status" value="1"/>
</dbReference>
<proteinExistence type="predicted"/>
<dbReference type="AlphaFoldDB" id="A0A1B7NTL2"/>
<evidence type="ECO:0008006" key="4">
    <source>
        <dbReference type="Google" id="ProtNLM"/>
    </source>
</evidence>
<sequence length="350" mass="41252">MSKQPSRIWRVLLISLALVLVYDLVTRASNSPYMQFRAERSTSGFLSTTKAQMLCNSYDLSIFPNRSHHRKIYDLMLVSTELDWLEIRMNELNEHIDYFVIVESGHTFTQKPKPLHFKENFKRFAPFKSQIIYRNLDISSLGSNSTWEREAFLRNGLFDSVFPNLVGDAEPSLNDVILVSDVDEIPRPSTLNVLRNCVFPERVTLRSRFFYYSFQWQHVGDEWQHPQATFYQGPEKTIKPENLRMGHGAMDLWNASWHCSSCFSTVAEMSKKLESFSHTEYNKPEFREPREIVRRVRNGLDLFDRKGELYERVQSSDYDAPRYVKAHRERFAYMLNRDAENANFKDYTSE</sequence>
<dbReference type="PANTHER" id="PTHR12224">
    <property type="entry name" value="BETA-1,4-MANNOSYL-GLYCOPROTEIN BETA-1,4-N-ACETYLGLUCOSAMINYL-TRANSFERASE"/>
    <property type="match status" value="1"/>
</dbReference>
<gene>
    <name evidence="2" type="ORF">ACJ72_05604</name>
</gene>
<dbReference type="GO" id="GO:0006044">
    <property type="term" value="P:N-acetylglucosamine metabolic process"/>
    <property type="evidence" value="ECO:0007669"/>
    <property type="project" value="TreeGrafter"/>
</dbReference>